<evidence type="ECO:0000256" key="3">
    <source>
        <dbReference type="ARBA" id="ARBA00022452"/>
    </source>
</evidence>
<dbReference type="Proteomes" id="UP000001844">
    <property type="component" value="Chromosome"/>
</dbReference>
<keyword evidence="2 7" id="KW-0813">Transport</keyword>
<keyword evidence="3" id="KW-1134">Transmembrane beta strand</keyword>
<comment type="function">
    <text evidence="7">CyaE is necessary for transport of calmodulin-sensitive adenylate cyclase-hemolysin (cyclolysin).</text>
</comment>
<dbReference type="KEGG" id="nhl:Nhal_0823"/>
<dbReference type="AlphaFoldDB" id="D5BXP1"/>
<comment type="subcellular location">
    <subcellularLocation>
        <location evidence="7">Cell outer membrane</location>
        <topology evidence="7">Peripheral membrane protein</topology>
    </subcellularLocation>
</comment>
<keyword evidence="5 7" id="KW-0472">Membrane</keyword>
<dbReference type="InterPro" id="IPR003423">
    <property type="entry name" value="OMP_efflux"/>
</dbReference>
<dbReference type="InterPro" id="IPR051906">
    <property type="entry name" value="TolC-like"/>
</dbReference>
<evidence type="ECO:0000256" key="10">
    <source>
        <dbReference type="SAM" id="SignalP"/>
    </source>
</evidence>
<evidence type="ECO:0000313" key="12">
    <source>
        <dbReference type="Proteomes" id="UP000001844"/>
    </source>
</evidence>
<name>D5BXP1_NITHN</name>
<dbReference type="RefSeq" id="WP_013031893.1">
    <property type="nucleotide sequence ID" value="NC_013960.1"/>
</dbReference>
<evidence type="ECO:0000256" key="4">
    <source>
        <dbReference type="ARBA" id="ARBA00022692"/>
    </source>
</evidence>
<dbReference type="GO" id="GO:0009279">
    <property type="term" value="C:cell outer membrane"/>
    <property type="evidence" value="ECO:0007669"/>
    <property type="project" value="UniProtKB-SubCell"/>
</dbReference>
<evidence type="ECO:0000313" key="11">
    <source>
        <dbReference type="EMBL" id="ADE13999.1"/>
    </source>
</evidence>
<feature type="coiled-coil region" evidence="8">
    <location>
        <begin position="393"/>
        <end position="431"/>
    </location>
</feature>
<reference evidence="12" key="1">
    <citation type="submission" date="2010-04" db="EMBL/GenBank/DDBJ databases">
        <title>Complete genome sequence of Nitrosococcus halophilus Nc4, a salt-adapted, aerobic obligate ammonia-oxidizing sulfur purple bacterium.</title>
        <authorList>
            <consortium name="US DOE Joint Genome Institute"/>
            <person name="Campbell M.A."/>
            <person name="Malfatti S.A."/>
            <person name="Chain P.S.G."/>
            <person name="Heidelberg J.F."/>
            <person name="Ward B.B."/>
            <person name="Klotz M.G."/>
        </authorList>
    </citation>
    <scope>NUCLEOTIDE SEQUENCE [LARGE SCALE GENOMIC DNA]</scope>
    <source>
        <strain evidence="12">Nc4</strain>
    </source>
</reference>
<dbReference type="PANTHER" id="PTHR30026:SF21">
    <property type="entry name" value="SLR1270 PROTEIN"/>
    <property type="match status" value="1"/>
</dbReference>
<dbReference type="STRING" id="472759.Nhal_0823"/>
<keyword evidence="6 7" id="KW-0998">Cell outer membrane</keyword>
<dbReference type="GO" id="GO:0031640">
    <property type="term" value="P:killing of cells of another organism"/>
    <property type="evidence" value="ECO:0007669"/>
    <property type="project" value="UniProtKB-KW"/>
</dbReference>
<dbReference type="InterPro" id="IPR028351">
    <property type="entry name" value="CyaE"/>
</dbReference>
<evidence type="ECO:0000256" key="7">
    <source>
        <dbReference type="PIRNR" id="PIRNR001892"/>
    </source>
</evidence>
<dbReference type="Gene3D" id="1.20.1600.10">
    <property type="entry name" value="Outer membrane efflux proteins (OEP)"/>
    <property type="match status" value="1"/>
</dbReference>
<keyword evidence="7" id="KW-0204">Cytolysis</keyword>
<dbReference type="PANTHER" id="PTHR30026">
    <property type="entry name" value="OUTER MEMBRANE PROTEIN TOLC"/>
    <property type="match status" value="1"/>
</dbReference>
<keyword evidence="7" id="KW-0354">Hemolysis</keyword>
<dbReference type="PIRSF" id="PIRSF001892">
    <property type="entry name" value="CyaE"/>
    <property type="match status" value="1"/>
</dbReference>
<evidence type="ECO:0000256" key="2">
    <source>
        <dbReference type="ARBA" id="ARBA00022448"/>
    </source>
</evidence>
<evidence type="ECO:0000256" key="1">
    <source>
        <dbReference type="ARBA" id="ARBA00007613"/>
    </source>
</evidence>
<feature type="signal peptide" evidence="10">
    <location>
        <begin position="1"/>
        <end position="20"/>
    </location>
</feature>
<keyword evidence="4" id="KW-0812">Transmembrane</keyword>
<dbReference type="SUPFAM" id="SSF56954">
    <property type="entry name" value="Outer membrane efflux proteins (OEP)"/>
    <property type="match status" value="1"/>
</dbReference>
<accession>D5BXP1</accession>
<evidence type="ECO:0000256" key="8">
    <source>
        <dbReference type="SAM" id="Coils"/>
    </source>
</evidence>
<dbReference type="Pfam" id="PF02321">
    <property type="entry name" value="OEP"/>
    <property type="match status" value="2"/>
</dbReference>
<keyword evidence="12" id="KW-1185">Reference proteome</keyword>
<sequence>MSPRLLLLLGLLGFGAVGCAKNAGCPSASALCAEGLKPPPKRGVKSPGTAEISQERSFTGLPSPERVGETGKIESNFPLRDEKGVLVLNELIQQALQSNPDVASALERIHIADAALAGARAEFFPRLSVSESYGISDNPVQTFMFQLNQAQLNFDQDFNDPSLTDNFHTQVLAQYNLYSGGRQMAAKRAAAAEREAAVSGLEGVQNQLVFRVTEGYYRLLQAHELLQIGREAIEQVEHHLAIVQTRLRAGTAVKSDVLSVEVRLAEVQEALIAARNRFELAWMVLDNVVGAPVPRQELPQTVPPAPGSERVSELETLIEEALRSRPEIGRLARKREAASAHIRAARAAHYPTLDLTAHYDAFTGDLASGDTNFFVGLVAQLTLFDGGRTRSQIQQAQARLHKLNAQQRGLLSDIELDVRRAYLQLQEARERLRVATGAVKQGRESLREIEIRYRAQMATLTELIDAQVALSRARARFANAQAGIEIARSNLERAAGRLSDAFTA</sequence>
<dbReference type="GO" id="GO:0015288">
    <property type="term" value="F:porin activity"/>
    <property type="evidence" value="ECO:0007669"/>
    <property type="project" value="TreeGrafter"/>
</dbReference>
<feature type="chain" id="PRO_5003069259" description="Protein CyaE" evidence="10">
    <location>
        <begin position="21"/>
        <end position="504"/>
    </location>
</feature>
<evidence type="ECO:0000256" key="6">
    <source>
        <dbReference type="ARBA" id="ARBA00023237"/>
    </source>
</evidence>
<feature type="region of interest" description="Disordered" evidence="9">
    <location>
        <begin position="37"/>
        <end position="71"/>
    </location>
</feature>
<dbReference type="OrthoDB" id="9815517at2"/>
<dbReference type="PROSITE" id="PS51257">
    <property type="entry name" value="PROKAR_LIPOPROTEIN"/>
    <property type="match status" value="1"/>
</dbReference>
<dbReference type="GO" id="GO:1990281">
    <property type="term" value="C:efflux pump complex"/>
    <property type="evidence" value="ECO:0007669"/>
    <property type="project" value="TreeGrafter"/>
</dbReference>
<keyword evidence="10" id="KW-0732">Signal</keyword>
<gene>
    <name evidence="11" type="ordered locus">Nhal_0823</name>
</gene>
<comment type="similarity">
    <text evidence="1 7">Belongs to the outer membrane factor (OMF) (TC 1.B.17) family.</text>
</comment>
<dbReference type="HOGENOM" id="CLU_012817_10_6_6"/>
<keyword evidence="8" id="KW-0175">Coiled coil</keyword>
<dbReference type="GO" id="GO:0015562">
    <property type="term" value="F:efflux transmembrane transporter activity"/>
    <property type="evidence" value="ECO:0007669"/>
    <property type="project" value="InterPro"/>
</dbReference>
<evidence type="ECO:0000256" key="5">
    <source>
        <dbReference type="ARBA" id="ARBA00023136"/>
    </source>
</evidence>
<protein>
    <recommendedName>
        <fullName evidence="7">Protein CyaE</fullName>
    </recommendedName>
</protein>
<evidence type="ECO:0000256" key="9">
    <source>
        <dbReference type="SAM" id="MobiDB-lite"/>
    </source>
</evidence>
<organism evidence="11 12">
    <name type="scientific">Nitrosococcus halophilus (strain Nc4)</name>
    <dbReference type="NCBI Taxonomy" id="472759"/>
    <lineage>
        <taxon>Bacteria</taxon>
        <taxon>Pseudomonadati</taxon>
        <taxon>Pseudomonadota</taxon>
        <taxon>Gammaproteobacteria</taxon>
        <taxon>Chromatiales</taxon>
        <taxon>Chromatiaceae</taxon>
        <taxon>Nitrosococcus</taxon>
    </lineage>
</organism>
<proteinExistence type="inferred from homology"/>
<dbReference type="EMBL" id="CP001798">
    <property type="protein sequence ID" value="ADE13999.1"/>
    <property type="molecule type" value="Genomic_DNA"/>
</dbReference>
<dbReference type="eggNOG" id="COG1538">
    <property type="taxonomic scope" value="Bacteria"/>
</dbReference>